<evidence type="ECO:0000313" key="15">
    <source>
        <dbReference type="EMBL" id="MFD0847276.1"/>
    </source>
</evidence>
<dbReference type="InterPro" id="IPR000531">
    <property type="entry name" value="Beta-barrel_TonB"/>
</dbReference>
<dbReference type="Proteomes" id="UP001597124">
    <property type="component" value="Unassembled WGS sequence"/>
</dbReference>
<keyword evidence="2 11" id="KW-0813">Transport</keyword>
<comment type="caution">
    <text evidence="15">The sequence shown here is derived from an EMBL/GenBank/DDBJ whole genome shotgun (WGS) entry which is preliminary data.</text>
</comment>
<keyword evidence="10 11" id="KW-0998">Cell outer membrane</keyword>
<evidence type="ECO:0000256" key="1">
    <source>
        <dbReference type="ARBA" id="ARBA00004571"/>
    </source>
</evidence>
<gene>
    <name evidence="15" type="ORF">ACFQ00_02990</name>
</gene>
<dbReference type="SUPFAM" id="SSF56935">
    <property type="entry name" value="Porins"/>
    <property type="match status" value="1"/>
</dbReference>
<keyword evidence="16" id="KW-1185">Reference proteome</keyword>
<proteinExistence type="inferred from homology"/>
<evidence type="ECO:0000259" key="14">
    <source>
        <dbReference type="Pfam" id="PF07715"/>
    </source>
</evidence>
<keyword evidence="4" id="KW-0410">Iron transport</keyword>
<dbReference type="CDD" id="cd01347">
    <property type="entry name" value="ligand_gated_channel"/>
    <property type="match status" value="1"/>
</dbReference>
<evidence type="ECO:0000256" key="12">
    <source>
        <dbReference type="RuleBase" id="RU003357"/>
    </source>
</evidence>
<sequence>MVARNSALGFLIGAACISGPAILEPAYAAEQGGASSQPEIAGENPAGLDEIVVTAQRRAENLQKVPISISAFGADTLNQNNISSGLDLGKVVPSLKINTDSSTVTTFLRGVGSSVAAVGNEASVPVYIDGVYFSRVQPVLLRLNNITRVEVLKGPQGTLFGRNASGGLVHVITRDPQPGQKLELNGRFAYESYETVDASASMATGLGESVAIDISGLYRDQSDGWGTNFATGGDWSKEKQWLARGKLVANLTSTTTLKLEADYSRGRTDIASPSHYFDHRQGYADGSIMPLPLIGLRDAQSDGPSFQIDRVYGGSATIEQDLGFATLIDTLAIRKNRQEYYLDLDASPLPANNVLLDGYGNDTINELRLVSNGGGKLSWTAGLFYMHQVQGYDPAVFSGFVYGPLVGAGNGYGIRAKQTIKSYAGYAQGAYELTDSLKLTLGLRYTVDKVRAEGDQRVFVPSVTEIVIPGSAGVDRTQFEKLTWRSALDYEVAPNILLFASASRGFKGGGYALLPFTAGSQPARPEVLDAYEAGFKSELLDRRLRLNVAAFWYDIKDPQVFTTPSPGVTVVTNAEKARSRGIDIDGEAFLSDRLSVTFSASHLDSKYLKYVAAPFYYPNPNPPFGNSAVVAGLANGNRLTRAPEFSGNLGLAYNLPLSNDGSIRITTNVSWTDKFYWDPDNRNVQPNYALVDAQIAYTFPGEMATLSVFGRNLTDKFYYTNAYELGGPTGDWGGAGAPRVIGAALALKY</sequence>
<feature type="domain" description="TonB-dependent receptor-like beta-barrel" evidence="13">
    <location>
        <begin position="263"/>
        <end position="713"/>
    </location>
</feature>
<keyword evidence="3 11" id="KW-1134">Transmembrane beta strand</keyword>
<reference evidence="16" key="1">
    <citation type="journal article" date="2019" name="Int. J. Syst. Evol. Microbiol.">
        <title>The Global Catalogue of Microorganisms (GCM) 10K type strain sequencing project: providing services to taxonomists for standard genome sequencing and annotation.</title>
        <authorList>
            <consortium name="The Broad Institute Genomics Platform"/>
            <consortium name="The Broad Institute Genome Sequencing Center for Infectious Disease"/>
            <person name="Wu L."/>
            <person name="Ma J."/>
        </authorList>
    </citation>
    <scope>NUCLEOTIDE SEQUENCE [LARGE SCALE GENOMIC DNA]</scope>
    <source>
        <strain evidence="16">CCUG 52537</strain>
    </source>
</reference>
<dbReference type="InterPro" id="IPR039426">
    <property type="entry name" value="TonB-dep_rcpt-like"/>
</dbReference>
<evidence type="ECO:0000256" key="11">
    <source>
        <dbReference type="PROSITE-ProRule" id="PRU01360"/>
    </source>
</evidence>
<dbReference type="InterPro" id="IPR036942">
    <property type="entry name" value="Beta-barrel_TonB_sf"/>
</dbReference>
<evidence type="ECO:0000256" key="4">
    <source>
        <dbReference type="ARBA" id="ARBA00022496"/>
    </source>
</evidence>
<dbReference type="Gene3D" id="2.40.170.20">
    <property type="entry name" value="TonB-dependent receptor, beta-barrel domain"/>
    <property type="match status" value="1"/>
</dbReference>
<evidence type="ECO:0000256" key="10">
    <source>
        <dbReference type="ARBA" id="ARBA00023237"/>
    </source>
</evidence>
<evidence type="ECO:0000256" key="6">
    <source>
        <dbReference type="ARBA" id="ARBA00023004"/>
    </source>
</evidence>
<evidence type="ECO:0000256" key="8">
    <source>
        <dbReference type="ARBA" id="ARBA00023077"/>
    </source>
</evidence>
<dbReference type="PROSITE" id="PS52016">
    <property type="entry name" value="TONB_DEPENDENT_REC_3"/>
    <property type="match status" value="1"/>
</dbReference>
<evidence type="ECO:0000256" key="2">
    <source>
        <dbReference type="ARBA" id="ARBA00022448"/>
    </source>
</evidence>
<keyword evidence="7" id="KW-0406">Ion transport</keyword>
<accession>A0ABW3C0R6</accession>
<keyword evidence="6" id="KW-0408">Iron</keyword>
<evidence type="ECO:0000256" key="5">
    <source>
        <dbReference type="ARBA" id="ARBA00022692"/>
    </source>
</evidence>
<organism evidence="15 16">
    <name type="scientific">Sphingosinicella xenopeptidilytica</name>
    <dbReference type="NCBI Taxonomy" id="364098"/>
    <lineage>
        <taxon>Bacteria</taxon>
        <taxon>Pseudomonadati</taxon>
        <taxon>Pseudomonadota</taxon>
        <taxon>Alphaproteobacteria</taxon>
        <taxon>Sphingomonadales</taxon>
        <taxon>Sphingosinicellaceae</taxon>
        <taxon>Sphingosinicella</taxon>
    </lineage>
</organism>
<dbReference type="Pfam" id="PF00593">
    <property type="entry name" value="TonB_dep_Rec_b-barrel"/>
    <property type="match status" value="1"/>
</dbReference>
<dbReference type="EMBL" id="JBHTIK010000002">
    <property type="protein sequence ID" value="MFD0847276.1"/>
    <property type="molecule type" value="Genomic_DNA"/>
</dbReference>
<evidence type="ECO:0000256" key="9">
    <source>
        <dbReference type="ARBA" id="ARBA00023136"/>
    </source>
</evidence>
<dbReference type="Pfam" id="PF07715">
    <property type="entry name" value="Plug"/>
    <property type="match status" value="1"/>
</dbReference>
<evidence type="ECO:0000313" key="16">
    <source>
        <dbReference type="Proteomes" id="UP001597124"/>
    </source>
</evidence>
<name>A0ABW3C0R6_SPHXN</name>
<keyword evidence="5 11" id="KW-0812">Transmembrane</keyword>
<dbReference type="RefSeq" id="WP_381486002.1">
    <property type="nucleotide sequence ID" value="NZ_JBHTIK010000002.1"/>
</dbReference>
<evidence type="ECO:0000259" key="13">
    <source>
        <dbReference type="Pfam" id="PF00593"/>
    </source>
</evidence>
<feature type="domain" description="TonB-dependent receptor plug" evidence="14">
    <location>
        <begin position="62"/>
        <end position="167"/>
    </location>
</feature>
<comment type="subcellular location">
    <subcellularLocation>
        <location evidence="1 11">Cell outer membrane</location>
        <topology evidence="1 11">Multi-pass membrane protein</topology>
    </subcellularLocation>
</comment>
<dbReference type="InterPro" id="IPR012910">
    <property type="entry name" value="Plug_dom"/>
</dbReference>
<evidence type="ECO:0000256" key="7">
    <source>
        <dbReference type="ARBA" id="ARBA00023065"/>
    </source>
</evidence>
<dbReference type="PANTHER" id="PTHR32552">
    <property type="entry name" value="FERRICHROME IRON RECEPTOR-RELATED"/>
    <property type="match status" value="1"/>
</dbReference>
<keyword evidence="15" id="KW-0675">Receptor</keyword>
<keyword evidence="9 11" id="KW-0472">Membrane</keyword>
<evidence type="ECO:0000256" key="3">
    <source>
        <dbReference type="ARBA" id="ARBA00022452"/>
    </source>
</evidence>
<dbReference type="PROSITE" id="PS51257">
    <property type="entry name" value="PROKAR_LIPOPROTEIN"/>
    <property type="match status" value="1"/>
</dbReference>
<comment type="similarity">
    <text evidence="11 12">Belongs to the TonB-dependent receptor family.</text>
</comment>
<protein>
    <submittedName>
        <fullName evidence="15">TonB-dependent receptor</fullName>
    </submittedName>
</protein>
<keyword evidence="8 12" id="KW-0798">TonB box</keyword>
<dbReference type="PANTHER" id="PTHR32552:SF81">
    <property type="entry name" value="TONB-DEPENDENT OUTER MEMBRANE RECEPTOR"/>
    <property type="match status" value="1"/>
</dbReference>